<evidence type="ECO:0000313" key="1">
    <source>
        <dbReference type="EMBL" id="TPW30109.1"/>
    </source>
</evidence>
<protein>
    <submittedName>
        <fullName evidence="1">Uncharacterized protein</fullName>
    </submittedName>
</protein>
<organism evidence="1 2">
    <name type="scientific">Martelella alba</name>
    <dbReference type="NCBI Taxonomy" id="2590451"/>
    <lineage>
        <taxon>Bacteria</taxon>
        <taxon>Pseudomonadati</taxon>
        <taxon>Pseudomonadota</taxon>
        <taxon>Alphaproteobacteria</taxon>
        <taxon>Hyphomicrobiales</taxon>
        <taxon>Aurantimonadaceae</taxon>
        <taxon>Martelella</taxon>
    </lineage>
</organism>
<dbReference type="SUPFAM" id="SSF53474">
    <property type="entry name" value="alpha/beta-Hydrolases"/>
    <property type="match status" value="1"/>
</dbReference>
<dbReference type="RefSeq" id="WP_141149318.1">
    <property type="nucleotide sequence ID" value="NZ_VHLG01000007.1"/>
</dbReference>
<proteinExistence type="predicted"/>
<keyword evidence="2" id="KW-1185">Reference proteome</keyword>
<dbReference type="OrthoDB" id="4553466at2"/>
<dbReference type="AlphaFoldDB" id="A0A506UBS9"/>
<comment type="caution">
    <text evidence="1">The sequence shown here is derived from an EMBL/GenBank/DDBJ whole genome shotgun (WGS) entry which is preliminary data.</text>
</comment>
<evidence type="ECO:0000313" key="2">
    <source>
        <dbReference type="Proteomes" id="UP000318801"/>
    </source>
</evidence>
<reference evidence="1 2" key="1">
    <citation type="submission" date="2019-06" db="EMBL/GenBank/DDBJ databases">
        <authorList>
            <person name="Li M."/>
        </authorList>
    </citation>
    <scope>NUCLEOTIDE SEQUENCE [LARGE SCALE GENOMIC DNA]</scope>
    <source>
        <strain evidence="1 2">BGMRC2036</strain>
    </source>
</reference>
<gene>
    <name evidence="1" type="ORF">FJU08_12355</name>
</gene>
<accession>A0A506UBS9</accession>
<dbReference type="Gene3D" id="3.40.50.1820">
    <property type="entry name" value="alpha/beta hydrolase"/>
    <property type="match status" value="1"/>
</dbReference>
<dbReference type="EMBL" id="VHLG01000007">
    <property type="protein sequence ID" value="TPW30109.1"/>
    <property type="molecule type" value="Genomic_DNA"/>
</dbReference>
<dbReference type="Proteomes" id="UP000318801">
    <property type="component" value="Unassembled WGS sequence"/>
</dbReference>
<name>A0A506UBS9_9HYPH</name>
<sequence>MELILLHGSAGGPADWGRFAEAIAPDARHILPVGALVDGAGFTFLEKREGGRGFDPDLAASRARDLLTELPAQGTGPSILVGYSRGAVMAQALLSVAPERFSGAILLRPEPLTDRFPRLEMMPVLLLAGREDTRRRLEDAERLAAALGNAGAGVDLMWLDSGHGWAPAGEDTSLAREWLRRHFG</sequence>
<dbReference type="InterPro" id="IPR029058">
    <property type="entry name" value="AB_hydrolase_fold"/>
</dbReference>